<keyword evidence="1" id="KW-0472">Membrane</keyword>
<evidence type="ECO:0000259" key="2">
    <source>
        <dbReference type="Pfam" id="PF12770"/>
    </source>
</evidence>
<dbReference type="Proteomes" id="UP000189670">
    <property type="component" value="Unassembled WGS sequence"/>
</dbReference>
<proteinExistence type="predicted"/>
<dbReference type="EMBL" id="ATBP01000379">
    <property type="protein sequence ID" value="ETR70730.1"/>
    <property type="molecule type" value="Genomic_DNA"/>
</dbReference>
<feature type="transmembrane region" description="Helical" evidence="1">
    <location>
        <begin position="392"/>
        <end position="415"/>
    </location>
</feature>
<reference evidence="4" key="1">
    <citation type="submission" date="2012-11" db="EMBL/GenBank/DDBJ databases">
        <authorList>
            <person name="Lucero-Rivera Y.E."/>
            <person name="Tovar-Ramirez D."/>
        </authorList>
    </citation>
    <scope>NUCLEOTIDE SEQUENCE [LARGE SCALE GENOMIC DNA]</scope>
    <source>
        <strain evidence="4">Araruama</strain>
    </source>
</reference>
<dbReference type="InterPro" id="IPR024983">
    <property type="entry name" value="CHAT_dom"/>
</dbReference>
<organism evidence="3 4">
    <name type="scientific">Candidatus Magnetoglobus multicellularis str. Araruama</name>
    <dbReference type="NCBI Taxonomy" id="890399"/>
    <lineage>
        <taxon>Bacteria</taxon>
        <taxon>Pseudomonadati</taxon>
        <taxon>Thermodesulfobacteriota</taxon>
        <taxon>Desulfobacteria</taxon>
        <taxon>Desulfobacterales</taxon>
        <taxon>Desulfobacteraceae</taxon>
        <taxon>Candidatus Magnetoglobus</taxon>
    </lineage>
</organism>
<dbReference type="AlphaFoldDB" id="A0A1V1P7E6"/>
<name>A0A1V1P7E6_9BACT</name>
<protein>
    <recommendedName>
        <fullName evidence="2">CHAT domain-containing protein</fullName>
    </recommendedName>
</protein>
<gene>
    <name evidence="3" type="ORF">OMM_03030</name>
</gene>
<evidence type="ECO:0000313" key="4">
    <source>
        <dbReference type="Proteomes" id="UP000189670"/>
    </source>
</evidence>
<comment type="caution">
    <text evidence="3">The sequence shown here is derived from an EMBL/GenBank/DDBJ whole genome shotgun (WGS) entry which is preliminary data.</text>
</comment>
<accession>A0A1V1P7E6</accession>
<dbReference type="Gene3D" id="3.40.50.1460">
    <property type="match status" value="1"/>
</dbReference>
<evidence type="ECO:0000313" key="3">
    <source>
        <dbReference type="EMBL" id="ETR70730.1"/>
    </source>
</evidence>
<evidence type="ECO:0000256" key="1">
    <source>
        <dbReference type="SAM" id="Phobius"/>
    </source>
</evidence>
<keyword evidence="1" id="KW-0812">Transmembrane</keyword>
<dbReference type="Pfam" id="PF12770">
    <property type="entry name" value="CHAT"/>
    <property type="match status" value="1"/>
</dbReference>
<keyword evidence="1" id="KW-1133">Transmembrane helix</keyword>
<feature type="domain" description="CHAT" evidence="2">
    <location>
        <begin position="79"/>
        <end position="354"/>
    </location>
</feature>
<sequence>MKLEIFFLKSMRQVFMKNKSNDIQLTISLQKPGKSISSYQVVETSKEKIKTHCRKLIETINQSARQTDNQQVSSEWIKEIGQILCDELLPSTIKQALRSTKATCLILKLDDYLVDIPWELLCLNNQFLCQRFNMGRVVMTRQSIAETDERKEAGPKKLWILANPGGDLPGAASEGLQICDYMDDISENNIPIIADLDTNISIDKIKTNIRNSDFVHFAGHVTYHPRDPEQSGWKVSDNKLFSVRDVDKMAGSGKMPDLVFLNACQSARTEEWEWNDNARDDSSSLVNAYMRAGVKHYLGTTFEIMDEPGSRFAIMFYKNLLSGMSVGQSVKDARLALMNENPAASWAAYILYGDPAISYFGSNEPETNLIILEITTDKKRSSTSENSDTSQVWKILSLVTFGLTIIFALLFFLYLPG</sequence>